<gene>
    <name evidence="1" type="ORF">R5U08_20605</name>
</gene>
<sequence length="131" mass="14207">MTAHVLRRHTERLLELEQIDSIRIGTKSLSYRAYKFATDNDGDETLQLFSDVVSFGRNLNADDIAAILPGLDVLISGFQPGNAAKDLAGIVRRSIAEPTLFSNAARALPTALEGHPRTRLVVIGVGRPGAR</sequence>
<name>A0ABZ0KEU9_STRC4</name>
<evidence type="ECO:0000313" key="2">
    <source>
        <dbReference type="Proteomes" id="UP001305002"/>
    </source>
</evidence>
<dbReference type="Proteomes" id="UP001305002">
    <property type="component" value="Chromosome"/>
</dbReference>
<keyword evidence="2" id="KW-1185">Reference proteome</keyword>
<protein>
    <submittedName>
        <fullName evidence="1">Uncharacterized protein</fullName>
    </submittedName>
</protein>
<dbReference type="EMBL" id="CP137524">
    <property type="protein sequence ID" value="WOT36378.1"/>
    <property type="molecule type" value="Genomic_DNA"/>
</dbReference>
<organism evidence="1 2">
    <name type="scientific">Streptomyces coeruleorubidus</name>
    <dbReference type="NCBI Taxonomy" id="116188"/>
    <lineage>
        <taxon>Bacteria</taxon>
        <taxon>Bacillati</taxon>
        <taxon>Actinomycetota</taxon>
        <taxon>Actinomycetes</taxon>
        <taxon>Kitasatosporales</taxon>
        <taxon>Streptomycetaceae</taxon>
        <taxon>Streptomyces</taxon>
    </lineage>
</organism>
<dbReference type="RefSeq" id="WP_230528996.1">
    <property type="nucleotide sequence ID" value="NZ_BMSO01000025.1"/>
</dbReference>
<reference evidence="1 2" key="2">
    <citation type="journal article" date="2024" name="Microb. Biotechnol.">
        <title>The involvement of multiple ABC transporters in daunorubicin efflux in Streptomyces coeruleorubidus.</title>
        <authorList>
            <person name="Dong J."/>
            <person name="Ning J."/>
            <person name="Tian Y."/>
            <person name="Li H."/>
            <person name="Chen H."/>
            <person name="Guan W."/>
        </authorList>
    </citation>
    <scope>NUCLEOTIDE SEQUENCE [LARGE SCALE GENOMIC DNA]</scope>
    <source>
        <strain evidence="1 2">CICC 11043</strain>
    </source>
</reference>
<accession>A0ABZ0KEU9</accession>
<reference evidence="1 2" key="1">
    <citation type="journal article" date="2021" name="J. Microbiol. Biotechnol.">
        <title>An Efficient Markerless Deletion System Suitable for the Industrial Strains of Streptomyces.</title>
        <authorList>
            <person name="Dong J."/>
            <person name="Wei J."/>
            <person name="Li H."/>
            <person name="Zhao S."/>
            <person name="Guan W."/>
        </authorList>
    </citation>
    <scope>NUCLEOTIDE SEQUENCE [LARGE SCALE GENOMIC DNA]</scope>
    <source>
        <strain evidence="1 2">CICC 11043</strain>
    </source>
</reference>
<evidence type="ECO:0000313" key="1">
    <source>
        <dbReference type="EMBL" id="WOT36378.1"/>
    </source>
</evidence>
<proteinExistence type="predicted"/>